<name>A0AAF0BUT1_9ACTN</name>
<evidence type="ECO:0000313" key="3">
    <source>
        <dbReference type="Proteomes" id="UP001216390"/>
    </source>
</evidence>
<feature type="transmembrane region" description="Helical" evidence="1">
    <location>
        <begin position="75"/>
        <end position="94"/>
    </location>
</feature>
<feature type="transmembrane region" description="Helical" evidence="1">
    <location>
        <begin position="21"/>
        <end position="40"/>
    </location>
</feature>
<feature type="transmembrane region" description="Helical" evidence="1">
    <location>
        <begin position="188"/>
        <end position="211"/>
    </location>
</feature>
<feature type="transmembrane region" description="Helical" evidence="1">
    <location>
        <begin position="217"/>
        <end position="235"/>
    </location>
</feature>
<dbReference type="Proteomes" id="UP001216390">
    <property type="component" value="Chromosome"/>
</dbReference>
<proteinExistence type="predicted"/>
<keyword evidence="1" id="KW-0472">Membrane</keyword>
<evidence type="ECO:0000256" key="1">
    <source>
        <dbReference type="SAM" id="Phobius"/>
    </source>
</evidence>
<accession>A0AAF0BUT1</accession>
<reference evidence="2" key="1">
    <citation type="submission" date="2023-01" db="EMBL/GenBank/DDBJ databases">
        <title>The diversity of Class Acidimicrobiia in South China Sea sediment environments and the proposal of Iamia marina sp. nov., a novel species of the genus Iamia.</title>
        <authorList>
            <person name="He Y."/>
            <person name="Tian X."/>
        </authorList>
    </citation>
    <scope>NUCLEOTIDE SEQUENCE</scope>
    <source>
        <strain evidence="2">DSM 19957</strain>
    </source>
</reference>
<feature type="transmembrane region" description="Helical" evidence="1">
    <location>
        <begin position="289"/>
        <end position="310"/>
    </location>
</feature>
<protein>
    <submittedName>
        <fullName evidence="2">Uncharacterized protein</fullName>
    </submittedName>
</protein>
<dbReference type="RefSeq" id="WP_272735936.1">
    <property type="nucleotide sequence ID" value="NZ_CP116942.1"/>
</dbReference>
<feature type="transmembrane region" description="Helical" evidence="1">
    <location>
        <begin position="423"/>
        <end position="447"/>
    </location>
</feature>
<sequence length="449" mass="46007">MPLVVLAHGSPGLAGDGVPGPALYVGAVVAALLGVVALRARGAAPLGGPAVAPLSLDGAEAGPWPGDALPSPARVAGQAVGLAALGLTLAIAWLGSDLLGLNPVPLALRLVWWTVPLLALLLGDWWRVVDPYDALAGLVDRVRGRARPGPQGLDVDDEAGDWWVPALLLASFAWMATCWIEGLRPRNLALWLTLVTVVLLVGTVVGGRRWVRRCSPLAVLCGTIAAASPVAWSGGRVGLRSPLRGLAARAGGRRSLAALSVVLGATFWESVSGTQWWSDLSGGSGDQALIWSTLGLAWCTLLVAGAWVLVGRATEQVAARAGGPEPEEPLGPDMAAVLGPLAAVGVFAHQLSTWLIDVQDLVVLGLDPFSQGWGLVDTSTWRADEALLSPGVTSWVALALVAGALGLGLVASWDRVASRCGAAVLQAGWVLGAWTAGVGALALWLLLGA</sequence>
<feature type="transmembrane region" description="Helical" evidence="1">
    <location>
        <begin position="256"/>
        <end position="277"/>
    </location>
</feature>
<organism evidence="2 3">
    <name type="scientific">Iamia majanohamensis</name>
    <dbReference type="NCBI Taxonomy" id="467976"/>
    <lineage>
        <taxon>Bacteria</taxon>
        <taxon>Bacillati</taxon>
        <taxon>Actinomycetota</taxon>
        <taxon>Acidimicrobiia</taxon>
        <taxon>Acidimicrobiales</taxon>
        <taxon>Iamiaceae</taxon>
        <taxon>Iamia</taxon>
    </lineage>
</organism>
<keyword evidence="1" id="KW-1133">Transmembrane helix</keyword>
<evidence type="ECO:0000313" key="2">
    <source>
        <dbReference type="EMBL" id="WCO66413.1"/>
    </source>
</evidence>
<feature type="transmembrane region" description="Helical" evidence="1">
    <location>
        <begin position="392"/>
        <end position="411"/>
    </location>
</feature>
<dbReference type="EMBL" id="CP116942">
    <property type="protein sequence ID" value="WCO66413.1"/>
    <property type="molecule type" value="Genomic_DNA"/>
</dbReference>
<keyword evidence="1" id="KW-0812">Transmembrane</keyword>
<keyword evidence="3" id="KW-1185">Reference proteome</keyword>
<dbReference type="AlphaFoldDB" id="A0AAF0BUT1"/>
<gene>
    <name evidence="2" type="ORF">PO878_18095</name>
</gene>
<feature type="transmembrane region" description="Helical" evidence="1">
    <location>
        <begin position="162"/>
        <end position="181"/>
    </location>
</feature>
<dbReference type="KEGG" id="ima:PO878_18095"/>